<gene>
    <name evidence="3" type="ORF">DLM86_17930</name>
</gene>
<keyword evidence="4" id="KW-1185">Reference proteome</keyword>
<accession>A0A2V5KP36</accession>
<evidence type="ECO:0000259" key="2">
    <source>
        <dbReference type="Pfam" id="PF01882"/>
    </source>
</evidence>
<reference evidence="3 4" key="1">
    <citation type="submission" date="2018-05" db="EMBL/GenBank/DDBJ databases">
        <title>Paenibacillus flagellatus sp. nov., isolated from selenium mineral soil.</title>
        <authorList>
            <person name="Dai X."/>
        </authorList>
    </citation>
    <scope>NUCLEOTIDE SEQUENCE [LARGE SCALE GENOMIC DNA]</scope>
    <source>
        <strain evidence="3 4">DXL2</strain>
    </source>
</reference>
<evidence type="ECO:0000313" key="4">
    <source>
        <dbReference type="Proteomes" id="UP000247476"/>
    </source>
</evidence>
<dbReference type="Proteomes" id="UP000247476">
    <property type="component" value="Unassembled WGS sequence"/>
</dbReference>
<dbReference type="EMBL" id="QJVJ01000008">
    <property type="protein sequence ID" value="PYI52887.1"/>
    <property type="molecule type" value="Genomic_DNA"/>
</dbReference>
<dbReference type="AlphaFoldDB" id="A0A2V5KP36"/>
<proteinExistence type="predicted"/>
<dbReference type="OrthoDB" id="9789943at2"/>
<dbReference type="PANTHER" id="PTHR34351">
    <property type="entry name" value="SLR1927 PROTEIN-RELATED"/>
    <property type="match status" value="1"/>
</dbReference>
<dbReference type="RefSeq" id="WP_110841437.1">
    <property type="nucleotide sequence ID" value="NZ_QJVJ01000008.1"/>
</dbReference>
<protein>
    <submittedName>
        <fullName evidence="3">DUF58 domain-containing protein</fullName>
    </submittedName>
</protein>
<sequence length="385" mass="43707">MSVHWLLLVAALVVFLQGKAYQRWGLRHVGYRRYFDVPACYQGEEVQLVEVISNRKAMPLPWLRLESLMQAGLRFRSQSNLDISSGELFQNHKSLFSLMPYTRITRKHRVLCARRGCYDLQTATMTSGDLLGVFVTYKTLQFDRQTRLLVYPEPIPIEDVPLPSHSWQGDVSVRRWIVDDPFRIAGVREYRYGDTMNAINWSATARAGRLQVHQRDFTADHRIMIYVNFEMTETMWGAVTNPERVEKAIAYAASLARYCLSRGIDTGFGCNGAVIDRPKEQVRVAPSGGDAHLTDLLETMAMLVIERSVGFAEFLEADLQRGVSSTDFIVFTSYVSDKMERHIERLRHTGNAVEIVLMTDEPNRSAAEDRSSGLERDDAAASKGA</sequence>
<feature type="domain" description="DUF58" evidence="2">
    <location>
        <begin position="187"/>
        <end position="355"/>
    </location>
</feature>
<dbReference type="InterPro" id="IPR002881">
    <property type="entry name" value="DUF58"/>
</dbReference>
<comment type="caution">
    <text evidence="3">The sequence shown here is derived from an EMBL/GenBank/DDBJ whole genome shotgun (WGS) entry which is preliminary data.</text>
</comment>
<feature type="compositionally biased region" description="Basic and acidic residues" evidence="1">
    <location>
        <begin position="361"/>
        <end position="385"/>
    </location>
</feature>
<dbReference type="PANTHER" id="PTHR34351:SF2">
    <property type="entry name" value="DUF58 DOMAIN-CONTAINING PROTEIN"/>
    <property type="match status" value="1"/>
</dbReference>
<evidence type="ECO:0000313" key="3">
    <source>
        <dbReference type="EMBL" id="PYI52887.1"/>
    </source>
</evidence>
<dbReference type="Pfam" id="PF01882">
    <property type="entry name" value="DUF58"/>
    <property type="match status" value="1"/>
</dbReference>
<feature type="region of interest" description="Disordered" evidence="1">
    <location>
        <begin position="360"/>
        <end position="385"/>
    </location>
</feature>
<evidence type="ECO:0000256" key="1">
    <source>
        <dbReference type="SAM" id="MobiDB-lite"/>
    </source>
</evidence>
<name>A0A2V5KP36_9BACL</name>
<organism evidence="3 4">
    <name type="scientific">Paenibacillus flagellatus</name>
    <dbReference type="NCBI Taxonomy" id="2211139"/>
    <lineage>
        <taxon>Bacteria</taxon>
        <taxon>Bacillati</taxon>
        <taxon>Bacillota</taxon>
        <taxon>Bacilli</taxon>
        <taxon>Bacillales</taxon>
        <taxon>Paenibacillaceae</taxon>
        <taxon>Paenibacillus</taxon>
    </lineage>
</organism>